<gene>
    <name evidence="2" type="ORF">COEU31_12360</name>
</gene>
<dbReference type="AlphaFoldDB" id="A0AAI9NYM7"/>
<dbReference type="EMBL" id="BLYL01000005">
    <property type="protein sequence ID" value="GFO94190.1"/>
    <property type="molecule type" value="Genomic_DNA"/>
</dbReference>
<dbReference type="GO" id="GO:0003677">
    <property type="term" value="F:DNA binding"/>
    <property type="evidence" value="ECO:0007669"/>
    <property type="project" value="InterPro"/>
</dbReference>
<proteinExistence type="predicted"/>
<evidence type="ECO:0008006" key="4">
    <source>
        <dbReference type="Google" id="ProtNLM"/>
    </source>
</evidence>
<protein>
    <recommendedName>
        <fullName evidence="4">Resolvase</fullName>
    </recommendedName>
</protein>
<dbReference type="Gene3D" id="3.40.50.1390">
    <property type="entry name" value="Resolvase, N-terminal catalytic domain"/>
    <property type="match status" value="1"/>
</dbReference>
<reference evidence="2" key="1">
    <citation type="submission" date="2020-06" db="EMBL/GenBank/DDBJ databases">
        <title>Characterization of fructooligosaccharide metabolism and fructooligosaccharide-degrading enzymes in human commensal butyrate producers.</title>
        <authorList>
            <person name="Tanno H."/>
            <person name="Fujii T."/>
            <person name="Hirano K."/>
            <person name="Maeno S."/>
            <person name="Tonozuka T."/>
            <person name="Sakamoto M."/>
            <person name="Ohkuma M."/>
            <person name="Tochio T."/>
            <person name="Endo A."/>
        </authorList>
    </citation>
    <scope>NUCLEOTIDE SEQUENCE</scope>
    <source>
        <strain evidence="2">JCM 31265</strain>
    </source>
</reference>
<evidence type="ECO:0000313" key="3">
    <source>
        <dbReference type="Proteomes" id="UP000660047"/>
    </source>
</evidence>
<name>A0AAI9NYM7_9FIRM</name>
<accession>A0AAI9NYM7</accession>
<dbReference type="Proteomes" id="UP000660047">
    <property type="component" value="Unassembled WGS sequence"/>
</dbReference>
<evidence type="ECO:0000313" key="2">
    <source>
        <dbReference type="EMBL" id="GFO94190.1"/>
    </source>
</evidence>
<comment type="caution">
    <text evidence="2">The sequence shown here is derived from an EMBL/GenBank/DDBJ whole genome shotgun (WGS) entry which is preliminary data.</text>
</comment>
<evidence type="ECO:0000256" key="1">
    <source>
        <dbReference type="SAM" id="Coils"/>
    </source>
</evidence>
<keyword evidence="1" id="KW-0175">Coiled coil</keyword>
<feature type="coiled-coil region" evidence="1">
    <location>
        <begin position="24"/>
        <end position="51"/>
    </location>
</feature>
<organism evidence="2 3">
    <name type="scientific">Coprococcus eutactus</name>
    <dbReference type="NCBI Taxonomy" id="33043"/>
    <lineage>
        <taxon>Bacteria</taxon>
        <taxon>Bacillati</taxon>
        <taxon>Bacillota</taxon>
        <taxon>Clostridia</taxon>
        <taxon>Lachnospirales</taxon>
        <taxon>Lachnospiraceae</taxon>
        <taxon>Coprococcus</taxon>
    </lineage>
</organism>
<dbReference type="GO" id="GO:0000150">
    <property type="term" value="F:DNA strand exchange activity"/>
    <property type="evidence" value="ECO:0007669"/>
    <property type="project" value="InterPro"/>
</dbReference>
<dbReference type="InterPro" id="IPR036162">
    <property type="entry name" value="Resolvase-like_N_sf"/>
</dbReference>
<dbReference type="RefSeq" id="WP_055223893.1">
    <property type="nucleotide sequence ID" value="NZ_BLYL01000005.1"/>
</dbReference>
<sequence>MRRKGRNKKPLMTNPTRCIVILSSDEQHNEIKAEEAENRQLNRIREFTKQNNLIPVAIVRRGIMGRVVYNRYFSGAIECMRQGKAEAVVCVNMDTISYGIADAYYRVGLIKEAGFRIFTVDEKEPMMHLYMPPKKGVFTDED</sequence>